<feature type="transmembrane region" description="Helical" evidence="1">
    <location>
        <begin position="807"/>
        <end position="829"/>
    </location>
</feature>
<evidence type="ECO:0000256" key="1">
    <source>
        <dbReference type="SAM" id="Phobius"/>
    </source>
</evidence>
<dbReference type="AlphaFoldDB" id="A0A9P3LBJ3"/>
<gene>
    <name evidence="2" type="ORF">PsYK624_053570</name>
</gene>
<reference evidence="2 3" key="1">
    <citation type="submission" date="2021-08" db="EMBL/GenBank/DDBJ databases">
        <title>Draft Genome Sequence of Phanerochaete sordida strain YK-624.</title>
        <authorList>
            <person name="Mori T."/>
            <person name="Dohra H."/>
            <person name="Suzuki T."/>
            <person name="Kawagishi H."/>
            <person name="Hirai H."/>
        </authorList>
    </citation>
    <scope>NUCLEOTIDE SEQUENCE [LARGE SCALE GENOMIC DNA]</scope>
    <source>
        <strain evidence="2 3">YK-624</strain>
    </source>
</reference>
<evidence type="ECO:0000313" key="3">
    <source>
        <dbReference type="Proteomes" id="UP000703269"/>
    </source>
</evidence>
<organism evidence="2 3">
    <name type="scientific">Phanerochaete sordida</name>
    <dbReference type="NCBI Taxonomy" id="48140"/>
    <lineage>
        <taxon>Eukaryota</taxon>
        <taxon>Fungi</taxon>
        <taxon>Dikarya</taxon>
        <taxon>Basidiomycota</taxon>
        <taxon>Agaricomycotina</taxon>
        <taxon>Agaricomycetes</taxon>
        <taxon>Polyporales</taxon>
        <taxon>Phanerochaetaceae</taxon>
        <taxon>Phanerochaete</taxon>
    </lineage>
</organism>
<name>A0A9P3LBJ3_9APHY</name>
<sequence length="921" mass="100169">MMADVFDTTIPLPLRLSTQLFELRLSDDDIFAGDVEDKTAAHVGHVLYDATTKALSVSTERVAEKELKWNDLSNTVTWTCAGASLCEGRLCFTDDLREAIGTVTRRNGESVVVTASPMPTYPREAPPTYRTPPIPGFHPAGLTTASPYMMLSAIGGEAASEKDTTTTQKVYMTEFKTERRLKTEDGQAGNSGWVRWDSLEWGMETQSPGTPVVCFVDDVDVSAYTTLAHSDPGTTTLVKTEGDAGSTTADYTFSITLPSEVEVEKQTFTGTLVHGGDTYEWRGAWRRDRELERAAAAAAVSGGPGGGTVTQLMAVTSLKSTTKEVEVEVEGKDGKPRFERRIVTEDMAQEEADRIFARIIMRSAPADVMQMLAPDMAKLDREEAKIAALGPDYLARAALVNVFSFLKNTDGVSQAQKDRINEDKCKAFVRACAQTSPVKEGDHDYVKMWGWEDKERNTIQSQYRSVAQACYRLGYRRAVKEFEAFLVDAKEWYGIFARHLTGELHTRELTGRVKVGDTKVAHDVYDWHNKLQVLQDEAGEIKEDDPKIVDVVAHLHGIASISVFDGIPWNSEHGSNIIKFFEDLDGIKNNAKLSFIAKTKDYIELQRLLKEREDHDSLTVAELAKQVVEGLNDHARQLTRTPSLAELSSAVTRNELRGFWPKTLARSRTVARWIARVAVVFAGIYFLQQTLGNGAETFSLAEQVSIVASLADAGIQAVRLLAVPIRWVAQTEFAAKVAAKVAAVAVKMVRGLGNALGKLVPARAVAWMAAVRAWIKRVFGKGIPGVGTAAKAVKGFFTRNWANIAKGIGLVFGFFVSVAALAASAFEFAAALREGRPVEALFAGTQLVVAALGVLAFAVQIVASLAGATQIAAIAGTLGICLAAIGIVVAAIAFVVSLSQPREDPIKRILDTHGGTYGLLK</sequence>
<keyword evidence="1" id="KW-1133">Transmembrane helix</keyword>
<keyword evidence="3" id="KW-1185">Reference proteome</keyword>
<accession>A0A9P3LBJ3</accession>
<keyword evidence="1" id="KW-0472">Membrane</keyword>
<feature type="transmembrane region" description="Helical" evidence="1">
    <location>
        <begin position="871"/>
        <end position="898"/>
    </location>
</feature>
<dbReference type="EMBL" id="BPQB01000012">
    <property type="protein sequence ID" value="GJE89260.1"/>
    <property type="molecule type" value="Genomic_DNA"/>
</dbReference>
<dbReference type="Proteomes" id="UP000703269">
    <property type="component" value="Unassembled WGS sequence"/>
</dbReference>
<keyword evidence="1" id="KW-0812">Transmembrane</keyword>
<protein>
    <submittedName>
        <fullName evidence="2">Uncharacterized protein</fullName>
    </submittedName>
</protein>
<feature type="transmembrane region" description="Helical" evidence="1">
    <location>
        <begin position="841"/>
        <end position="865"/>
    </location>
</feature>
<comment type="caution">
    <text evidence="2">The sequence shown here is derived from an EMBL/GenBank/DDBJ whole genome shotgun (WGS) entry which is preliminary data.</text>
</comment>
<evidence type="ECO:0000313" key="2">
    <source>
        <dbReference type="EMBL" id="GJE89260.1"/>
    </source>
</evidence>
<proteinExistence type="predicted"/>
<dbReference type="OrthoDB" id="3251431at2759"/>